<reference evidence="4" key="4">
    <citation type="submission" date="2022-04" db="EMBL/GenBank/DDBJ databases">
        <authorList>
            <person name="Komine T."/>
            <person name="Fukano H."/>
            <person name="Wada S."/>
        </authorList>
    </citation>
    <scope>NUCLEOTIDE SEQUENCE</scope>
    <source>
        <strain evidence="4">NJB18185</strain>
    </source>
</reference>
<sequence length="215" mass="22132">MTGPAVPTAAPESAGHASRLRAILLVAVGFSATGVLIGGLWAWMAPPIHLVVAMTHAGERVHEYLGSESQHFFDVPCLMLGLLTVLAVVAPVLAWQWRRFRGPAMVIGLTIGMVGTAAVASGVGAVLVLLRYGALDVDKVPLLGSPAVSYVVEAPPVFFGLGPLQMATTLLWPAGVAALVYALLAAGSAHDDLGSSGLTDQPSYTSPMEPEASVS</sequence>
<dbReference type="Pfam" id="PF10821">
    <property type="entry name" value="DUF2567"/>
    <property type="match status" value="1"/>
</dbReference>
<feature type="transmembrane region" description="Helical" evidence="2">
    <location>
        <begin position="72"/>
        <end position="94"/>
    </location>
</feature>
<reference evidence="5" key="2">
    <citation type="submission" date="2018-04" db="EMBL/GenBank/DDBJ databases">
        <title>Draft genome sequence of Mycobacterium montefiorense isolated from Japanese black salamander.</title>
        <authorList>
            <person name="Fukano H."/>
            <person name="Yoshida M."/>
            <person name="Shimizu A."/>
            <person name="Iwao H."/>
            <person name="Kurata O."/>
            <person name="Katayama Y."/>
            <person name="Omatsu T."/>
            <person name="Mizutani T."/>
            <person name="Wada S."/>
            <person name="Hoshino Y."/>
        </authorList>
    </citation>
    <scope>NUCLEOTIDE SEQUENCE [LARGE SCALE GENOMIC DNA]</scope>
    <source>
        <strain evidence="5">BS</strain>
    </source>
</reference>
<accession>A0AA37PJP4</accession>
<evidence type="ECO:0000256" key="2">
    <source>
        <dbReference type="SAM" id="Phobius"/>
    </source>
</evidence>
<keyword evidence="2" id="KW-1133">Transmembrane helix</keyword>
<dbReference type="EMBL" id="BQYH01000005">
    <property type="protein sequence ID" value="GKU70803.1"/>
    <property type="molecule type" value="Genomic_DNA"/>
</dbReference>
<name>A0AA37PJP4_9MYCO</name>
<feature type="transmembrane region" description="Helical" evidence="2">
    <location>
        <begin position="170"/>
        <end position="189"/>
    </location>
</feature>
<feature type="transmembrane region" description="Helical" evidence="2">
    <location>
        <begin position="22"/>
        <end position="44"/>
    </location>
</feature>
<dbReference type="EMBL" id="BFCH01000018">
    <property type="protein sequence ID" value="GBG38553.1"/>
    <property type="molecule type" value="Genomic_DNA"/>
</dbReference>
<evidence type="ECO:0000313" key="5">
    <source>
        <dbReference type="Proteomes" id="UP000245060"/>
    </source>
</evidence>
<feature type="compositionally biased region" description="Polar residues" evidence="1">
    <location>
        <begin position="196"/>
        <end position="206"/>
    </location>
</feature>
<evidence type="ECO:0000313" key="6">
    <source>
        <dbReference type="Proteomes" id="UP001139505"/>
    </source>
</evidence>
<keyword evidence="2" id="KW-0472">Membrane</keyword>
<dbReference type="InterPro" id="IPR021213">
    <property type="entry name" value="DUF2567"/>
</dbReference>
<comment type="caution">
    <text evidence="4">The sequence shown here is derived from an EMBL/GenBank/DDBJ whole genome shotgun (WGS) entry which is preliminary data.</text>
</comment>
<dbReference type="Proteomes" id="UP000245060">
    <property type="component" value="Unassembled WGS sequence"/>
</dbReference>
<dbReference type="Proteomes" id="UP001139505">
    <property type="component" value="Unassembled WGS sequence"/>
</dbReference>
<feature type="transmembrane region" description="Helical" evidence="2">
    <location>
        <begin position="106"/>
        <end position="130"/>
    </location>
</feature>
<evidence type="ECO:0000313" key="4">
    <source>
        <dbReference type="EMBL" id="GKU70803.1"/>
    </source>
</evidence>
<evidence type="ECO:0000256" key="1">
    <source>
        <dbReference type="SAM" id="MobiDB-lite"/>
    </source>
</evidence>
<gene>
    <name evidence="3" type="ORF">MmonteBS_29250</name>
    <name evidence="4" type="ORF">NJB18185_05800</name>
</gene>
<evidence type="ECO:0000313" key="3">
    <source>
        <dbReference type="EMBL" id="GBG38553.1"/>
    </source>
</evidence>
<organism evidence="4 6">
    <name type="scientific">Mycobacterium montefiorense</name>
    <dbReference type="NCBI Taxonomy" id="154654"/>
    <lineage>
        <taxon>Bacteria</taxon>
        <taxon>Bacillati</taxon>
        <taxon>Actinomycetota</taxon>
        <taxon>Actinomycetes</taxon>
        <taxon>Mycobacteriales</taxon>
        <taxon>Mycobacteriaceae</taxon>
        <taxon>Mycobacterium</taxon>
        <taxon>Mycobacterium simiae complex</taxon>
    </lineage>
</organism>
<feature type="region of interest" description="Disordered" evidence="1">
    <location>
        <begin position="196"/>
        <end position="215"/>
    </location>
</feature>
<keyword evidence="5" id="KW-1185">Reference proteome</keyword>
<dbReference type="AlphaFoldDB" id="A0AA37PJP4"/>
<evidence type="ECO:0008006" key="7">
    <source>
        <dbReference type="Google" id="ProtNLM"/>
    </source>
</evidence>
<proteinExistence type="predicted"/>
<reference evidence="4" key="3">
    <citation type="journal article" date="2022" name="Microbiol. Resour. Announc.">
        <title>Draft Genome Sequences of Eight Mycobacterium montefiorense Strains Isolated from Salamanders in Captivity.</title>
        <authorList>
            <person name="Komine T."/>
            <person name="Ihara H."/>
            <person name="Fukano H."/>
            <person name="Hoshino Y."/>
            <person name="Kurata O."/>
            <person name="Wada S."/>
        </authorList>
    </citation>
    <scope>NUCLEOTIDE SEQUENCE</scope>
    <source>
        <strain evidence="4">NJB18185</strain>
    </source>
</reference>
<protein>
    <recommendedName>
        <fullName evidence="7">DUF2567 domain-containing protein</fullName>
    </recommendedName>
</protein>
<keyword evidence="2" id="KW-0812">Transmembrane</keyword>
<reference evidence="3" key="1">
    <citation type="journal article" date="2018" name="Genome Announc.">
        <title>Draft Genome Sequence of Mycobacterium montefiorense Isolated from Japanese Black Salamander (Hynobius nigrescens).</title>
        <authorList>
            <person name="Fukano H."/>
            <person name="Yoshida M."/>
            <person name="Shimizu A."/>
            <person name="Iwao H."/>
            <person name="Katayama Y."/>
            <person name="Omatsu T."/>
            <person name="Mizutani T."/>
            <person name="Kurata O."/>
            <person name="Wada S."/>
            <person name="Hoshino Y."/>
        </authorList>
    </citation>
    <scope>NUCLEOTIDE SEQUENCE</scope>
    <source>
        <strain evidence="3">BS</strain>
    </source>
</reference>